<feature type="region of interest" description="Disordered" evidence="1">
    <location>
        <begin position="89"/>
        <end position="119"/>
    </location>
</feature>
<protein>
    <recommendedName>
        <fullName evidence="4">Holin</fullName>
    </recommendedName>
</protein>
<evidence type="ECO:0000313" key="3">
    <source>
        <dbReference type="Proteomes" id="UP001516662"/>
    </source>
</evidence>
<name>A0ABR9QKM2_9BACI</name>
<accession>A0ABR9QKM2</accession>
<evidence type="ECO:0000256" key="1">
    <source>
        <dbReference type="SAM" id="MobiDB-lite"/>
    </source>
</evidence>
<proteinExistence type="predicted"/>
<evidence type="ECO:0008006" key="4">
    <source>
        <dbReference type="Google" id="ProtNLM"/>
    </source>
</evidence>
<sequence length="199" mass="22699">MRWRNYGLWASIASLLYMFFRDMGLQIDLTQWETYVNGILGVLVALGIISNPEASKGYFKIKKNVTGQTGQQMAQNVQNQFVQNEMTNQNQQMPTNEPSIQNSASYGVPMTSQNNSGENAVNQQLQQPINPANQQGQMQQTPMNQQDPVHQQNQVQPNTMKQQQNMPQPQNKPQTNNQPREEVEAPPMEQIGAEHNERW</sequence>
<reference evidence="2 3" key="1">
    <citation type="submission" date="2020-10" db="EMBL/GenBank/DDBJ databases">
        <title>Bacillus sp. HD4P25, an endophyte from a halophyte.</title>
        <authorList>
            <person name="Sun J.-Q."/>
        </authorList>
    </citation>
    <scope>NUCLEOTIDE SEQUENCE [LARGE SCALE GENOMIC DNA]</scope>
    <source>
        <strain evidence="2 3">YIM 93174</strain>
    </source>
</reference>
<organism evidence="2 3">
    <name type="scientific">Litchfieldia luteola</name>
    <dbReference type="NCBI Taxonomy" id="682179"/>
    <lineage>
        <taxon>Bacteria</taxon>
        <taxon>Bacillati</taxon>
        <taxon>Bacillota</taxon>
        <taxon>Bacilli</taxon>
        <taxon>Bacillales</taxon>
        <taxon>Bacillaceae</taxon>
        <taxon>Litchfieldia</taxon>
    </lineage>
</organism>
<gene>
    <name evidence="2" type="ORF">IMZ08_13360</name>
</gene>
<comment type="caution">
    <text evidence="2">The sequence shown here is derived from an EMBL/GenBank/DDBJ whole genome shotgun (WGS) entry which is preliminary data.</text>
</comment>
<dbReference type="RefSeq" id="WP_193537239.1">
    <property type="nucleotide sequence ID" value="NZ_JADCLJ010000020.1"/>
</dbReference>
<feature type="region of interest" description="Disordered" evidence="1">
    <location>
        <begin position="133"/>
        <end position="199"/>
    </location>
</feature>
<keyword evidence="3" id="KW-1185">Reference proteome</keyword>
<feature type="compositionally biased region" description="Low complexity" evidence="1">
    <location>
        <begin position="133"/>
        <end position="178"/>
    </location>
</feature>
<dbReference type="EMBL" id="JADCLJ010000020">
    <property type="protein sequence ID" value="MBE4909051.1"/>
    <property type="molecule type" value="Genomic_DNA"/>
</dbReference>
<evidence type="ECO:0000313" key="2">
    <source>
        <dbReference type="EMBL" id="MBE4909051.1"/>
    </source>
</evidence>
<dbReference type="Proteomes" id="UP001516662">
    <property type="component" value="Unassembled WGS sequence"/>
</dbReference>